<dbReference type="Pfam" id="PF22725">
    <property type="entry name" value="GFO_IDH_MocA_C3"/>
    <property type="match status" value="1"/>
</dbReference>
<evidence type="ECO:0000259" key="2">
    <source>
        <dbReference type="Pfam" id="PF22725"/>
    </source>
</evidence>
<dbReference type="InterPro" id="IPR055170">
    <property type="entry name" value="GFO_IDH_MocA-like_dom"/>
</dbReference>
<dbReference type="Gene3D" id="3.40.50.720">
    <property type="entry name" value="NAD(P)-binding Rossmann-like Domain"/>
    <property type="match status" value="1"/>
</dbReference>
<dbReference type="PANTHER" id="PTHR43708">
    <property type="entry name" value="CONSERVED EXPRESSED OXIDOREDUCTASE (EUROFUNG)"/>
    <property type="match status" value="1"/>
</dbReference>
<evidence type="ECO:0000259" key="1">
    <source>
        <dbReference type="Pfam" id="PF01408"/>
    </source>
</evidence>
<evidence type="ECO:0000313" key="4">
    <source>
        <dbReference type="Proteomes" id="UP001429357"/>
    </source>
</evidence>
<sequence length="345" mass="38250">MKKLKLAVIGYGGMGSYHFDHLLPNEGELFELVGVYDIKEDRQTLATEKGLKAYGSRDELLADPEIDCILIATPNDSHKEIAIAALEAGKQVVSEKPVTMNAAEMREIMAVAEQTGQVFMVHQNRRWDPDYLIVKELMNSGAIGDVFQIESRVHGANGIPGDWRRLKQHGGGMLLDWGIHLLDQIMWMVDSPLKSIEADFSTILGEECDDGYITYLTFENGLRVITEVGTTNYIRLPRWYVKGTQGTAEVTDWDLSGKMVVATNADVAAPTPIQAGVGLTKTMAPPSEAATKTLPLPKGLQLPQSFYQNFYDVIVNDGVPIVKNEEVLKVMELIDHIFEIVEKSN</sequence>
<organism evidence="3 4">
    <name type="scientific">Enterococcus diestrammenae</name>
    <dbReference type="NCBI Taxonomy" id="1155073"/>
    <lineage>
        <taxon>Bacteria</taxon>
        <taxon>Bacillati</taxon>
        <taxon>Bacillota</taxon>
        <taxon>Bacilli</taxon>
        <taxon>Lactobacillales</taxon>
        <taxon>Enterococcaceae</taxon>
        <taxon>Enterococcus</taxon>
    </lineage>
</organism>
<accession>A0ABV0F1H0</accession>
<feature type="domain" description="Gfo/Idh/MocA-like oxidoreductase N-terminal" evidence="1">
    <location>
        <begin position="5"/>
        <end position="122"/>
    </location>
</feature>
<protein>
    <recommendedName>
        <fullName evidence="5">Dehydrogenase</fullName>
    </recommendedName>
</protein>
<dbReference type="Proteomes" id="UP001429357">
    <property type="component" value="Unassembled WGS sequence"/>
</dbReference>
<gene>
    <name evidence="3" type="ORF">BAU18_001497</name>
</gene>
<dbReference type="Pfam" id="PF01408">
    <property type="entry name" value="GFO_IDH_MocA"/>
    <property type="match status" value="1"/>
</dbReference>
<proteinExistence type="predicted"/>
<feature type="domain" description="GFO/IDH/MocA-like oxidoreductase" evidence="2">
    <location>
        <begin position="132"/>
        <end position="249"/>
    </location>
</feature>
<dbReference type="InterPro" id="IPR000683">
    <property type="entry name" value="Gfo/Idh/MocA-like_OxRdtase_N"/>
</dbReference>
<evidence type="ECO:0008006" key="5">
    <source>
        <dbReference type="Google" id="ProtNLM"/>
    </source>
</evidence>
<name>A0ABV0F1H0_9ENTE</name>
<dbReference type="SUPFAM" id="SSF55347">
    <property type="entry name" value="Glyceraldehyde-3-phosphate dehydrogenase-like, C-terminal domain"/>
    <property type="match status" value="1"/>
</dbReference>
<dbReference type="RefSeq" id="WP_161869199.1">
    <property type="nucleotide sequence ID" value="NZ_MAEI02000001.1"/>
</dbReference>
<comment type="caution">
    <text evidence="3">The sequence shown here is derived from an EMBL/GenBank/DDBJ whole genome shotgun (WGS) entry which is preliminary data.</text>
</comment>
<dbReference type="EMBL" id="MAEI02000001">
    <property type="protein sequence ID" value="MEO1781904.1"/>
    <property type="molecule type" value="Genomic_DNA"/>
</dbReference>
<dbReference type="InterPro" id="IPR051317">
    <property type="entry name" value="Gfo/Idh/MocA_oxidoreduct"/>
</dbReference>
<evidence type="ECO:0000313" key="3">
    <source>
        <dbReference type="EMBL" id="MEO1781904.1"/>
    </source>
</evidence>
<reference evidence="3" key="2">
    <citation type="submission" date="2024-02" db="EMBL/GenBank/DDBJ databases">
        <title>The Genome Sequence of Enterococcus diestrammenae JM9A.</title>
        <authorList>
            <person name="Earl A."/>
            <person name="Manson A."/>
            <person name="Gilmore M."/>
            <person name="Sanders J."/>
            <person name="Shea T."/>
            <person name="Howe W."/>
            <person name="Livny J."/>
            <person name="Cuomo C."/>
            <person name="Neafsey D."/>
            <person name="Birren B."/>
        </authorList>
    </citation>
    <scope>NUCLEOTIDE SEQUENCE</scope>
    <source>
        <strain evidence="3">JM9A</strain>
    </source>
</reference>
<dbReference type="SUPFAM" id="SSF51735">
    <property type="entry name" value="NAD(P)-binding Rossmann-fold domains"/>
    <property type="match status" value="1"/>
</dbReference>
<keyword evidence="4" id="KW-1185">Reference proteome</keyword>
<reference evidence="3" key="1">
    <citation type="submission" date="2016-06" db="EMBL/GenBank/DDBJ databases">
        <authorList>
            <person name="Van Tyne D."/>
        </authorList>
    </citation>
    <scope>NUCLEOTIDE SEQUENCE</scope>
    <source>
        <strain evidence="3">JM9A</strain>
    </source>
</reference>
<dbReference type="Gene3D" id="3.30.360.10">
    <property type="entry name" value="Dihydrodipicolinate Reductase, domain 2"/>
    <property type="match status" value="1"/>
</dbReference>
<dbReference type="InterPro" id="IPR036291">
    <property type="entry name" value="NAD(P)-bd_dom_sf"/>
</dbReference>
<dbReference type="PANTHER" id="PTHR43708:SF8">
    <property type="entry name" value="OXIDOREDUCTASE"/>
    <property type="match status" value="1"/>
</dbReference>